<dbReference type="Proteomes" id="UP001279553">
    <property type="component" value="Unassembled WGS sequence"/>
</dbReference>
<evidence type="ECO:0000313" key="1">
    <source>
        <dbReference type="EMBL" id="MDX5933024.1"/>
    </source>
</evidence>
<protein>
    <submittedName>
        <fullName evidence="1">Uncharacterized protein</fullName>
    </submittedName>
</protein>
<organism evidence="1 2">
    <name type="scientific">Acidiphilium acidophilum</name>
    <name type="common">Thiobacillus acidophilus</name>
    <dbReference type="NCBI Taxonomy" id="76588"/>
    <lineage>
        <taxon>Bacteria</taxon>
        <taxon>Pseudomonadati</taxon>
        <taxon>Pseudomonadota</taxon>
        <taxon>Alphaproteobacteria</taxon>
        <taxon>Acetobacterales</taxon>
        <taxon>Acidocellaceae</taxon>
        <taxon>Acidiphilium</taxon>
    </lineage>
</organism>
<evidence type="ECO:0000313" key="2">
    <source>
        <dbReference type="Proteomes" id="UP001279553"/>
    </source>
</evidence>
<name>A0AAW9DV74_ACIAO</name>
<sequence length="74" mass="8375">MTGRHRPINGISTKWLSRSGASRYNGVRALFDNPWLHLFSLDEAGRLAWRYADDLQWTAMSVAADLAAPLKMEI</sequence>
<dbReference type="AlphaFoldDB" id="A0AAW9DV74"/>
<proteinExistence type="predicted"/>
<accession>A0AAW9DV74</accession>
<dbReference type="EMBL" id="JAWXYB010000018">
    <property type="protein sequence ID" value="MDX5933024.1"/>
    <property type="molecule type" value="Genomic_DNA"/>
</dbReference>
<keyword evidence="2" id="KW-1185">Reference proteome</keyword>
<reference evidence="1 2" key="1">
    <citation type="submission" date="2023-11" db="EMBL/GenBank/DDBJ databases">
        <title>MicrobeMod: A computational toolkit for identifying prokaryotic methylation and restriction-modification with nanopore sequencing.</title>
        <authorList>
            <person name="Crits-Christoph A."/>
            <person name="Kang S.C."/>
            <person name="Lee H."/>
            <person name="Ostrov N."/>
        </authorList>
    </citation>
    <scope>NUCLEOTIDE SEQUENCE [LARGE SCALE GENOMIC DNA]</scope>
    <source>
        <strain evidence="1 2">DSMZ 700</strain>
    </source>
</reference>
<gene>
    <name evidence="1" type="ORF">SIL87_19915</name>
</gene>
<comment type="caution">
    <text evidence="1">The sequence shown here is derived from an EMBL/GenBank/DDBJ whole genome shotgun (WGS) entry which is preliminary data.</text>
</comment>